<dbReference type="RefSeq" id="WP_319012120.1">
    <property type="nucleotide sequence ID" value="NZ_JAWJZF010000480.1"/>
</dbReference>
<dbReference type="EMBL" id="JAWJZF010000480">
    <property type="protein sequence ID" value="MDX2295937.1"/>
    <property type="molecule type" value="Genomic_DNA"/>
</dbReference>
<organism evidence="1 2">
    <name type="scientific">Streptomyces roseolus</name>
    <dbReference type="NCBI Taxonomy" id="67358"/>
    <lineage>
        <taxon>Bacteria</taxon>
        <taxon>Bacillati</taxon>
        <taxon>Actinomycetota</taxon>
        <taxon>Actinomycetes</taxon>
        <taxon>Kitasatosporales</taxon>
        <taxon>Streptomycetaceae</taxon>
        <taxon>Streptomyces</taxon>
    </lineage>
</organism>
<keyword evidence="2" id="KW-1185">Reference proteome</keyword>
<proteinExistence type="predicted"/>
<sequence length="117" mass="12891">MSVSVYYSARRPAPLTPAEAAAVERVTAAHLAAFPYDDEESLYLYGDPGPEPDALLAGSTKLPRDPDRLLPVLVHVLDAVTELRRALPGAEWHVHVDDQDVPWEEPEGYGFPGMREL</sequence>
<protein>
    <recommendedName>
        <fullName evidence="3">Tautomerase cis-CaaD-like domain-containing protein</fullName>
    </recommendedName>
</protein>
<evidence type="ECO:0000313" key="1">
    <source>
        <dbReference type="EMBL" id="MDX2295937.1"/>
    </source>
</evidence>
<reference evidence="1 2" key="1">
    <citation type="submission" date="2023-10" db="EMBL/GenBank/DDBJ databases">
        <authorList>
            <person name="Wang X.X."/>
        </authorList>
    </citation>
    <scope>NUCLEOTIDE SEQUENCE [LARGE SCALE GENOMIC DNA]</scope>
    <source>
        <strain evidence="1 2">NBRC 12816</strain>
    </source>
</reference>
<gene>
    <name evidence="1" type="ORF">R2363_27660</name>
</gene>
<evidence type="ECO:0000313" key="2">
    <source>
        <dbReference type="Proteomes" id="UP001278571"/>
    </source>
</evidence>
<accession>A0ABU4KEZ4</accession>
<comment type="caution">
    <text evidence="1">The sequence shown here is derived from an EMBL/GenBank/DDBJ whole genome shotgun (WGS) entry which is preliminary data.</text>
</comment>
<evidence type="ECO:0008006" key="3">
    <source>
        <dbReference type="Google" id="ProtNLM"/>
    </source>
</evidence>
<name>A0ABU4KEZ4_9ACTN</name>
<dbReference type="Proteomes" id="UP001278571">
    <property type="component" value="Unassembled WGS sequence"/>
</dbReference>